<dbReference type="AlphaFoldDB" id="A0AAD6YSS1"/>
<protein>
    <recommendedName>
        <fullName evidence="5">Secreted protein</fullName>
    </recommendedName>
</protein>
<dbReference type="Proteomes" id="UP001219525">
    <property type="component" value="Unassembled WGS sequence"/>
</dbReference>
<feature type="chain" id="PRO_5042230940" description="Secreted protein" evidence="2">
    <location>
        <begin position="20"/>
        <end position="131"/>
    </location>
</feature>
<evidence type="ECO:0008006" key="5">
    <source>
        <dbReference type="Google" id="ProtNLM"/>
    </source>
</evidence>
<sequence>MSPFVLLSQLILFTGITHAYFRPPTFLVVPFPFRKLRLLPGECARSHASTRTHLVARIYADSFMGPSISTETTAQRRWMLPSARTGADSPMGAICREGHRTTPTAPPRGERLRAPAQDLAASRIGTGRGRP</sequence>
<feature type="region of interest" description="Disordered" evidence="1">
    <location>
        <begin position="81"/>
        <end position="131"/>
    </location>
</feature>
<name>A0AAD6YSS1_9AGAR</name>
<evidence type="ECO:0000313" key="3">
    <source>
        <dbReference type="EMBL" id="KAJ7228275.1"/>
    </source>
</evidence>
<accession>A0AAD6YSS1</accession>
<comment type="caution">
    <text evidence="3">The sequence shown here is derived from an EMBL/GenBank/DDBJ whole genome shotgun (WGS) entry which is preliminary data.</text>
</comment>
<keyword evidence="4" id="KW-1185">Reference proteome</keyword>
<feature type="signal peptide" evidence="2">
    <location>
        <begin position="1"/>
        <end position="19"/>
    </location>
</feature>
<evidence type="ECO:0000256" key="2">
    <source>
        <dbReference type="SAM" id="SignalP"/>
    </source>
</evidence>
<reference evidence="3" key="1">
    <citation type="submission" date="2023-03" db="EMBL/GenBank/DDBJ databases">
        <title>Massive genome expansion in bonnet fungi (Mycena s.s.) driven by repeated elements and novel gene families across ecological guilds.</title>
        <authorList>
            <consortium name="Lawrence Berkeley National Laboratory"/>
            <person name="Harder C.B."/>
            <person name="Miyauchi S."/>
            <person name="Viragh M."/>
            <person name="Kuo A."/>
            <person name="Thoen E."/>
            <person name="Andreopoulos B."/>
            <person name="Lu D."/>
            <person name="Skrede I."/>
            <person name="Drula E."/>
            <person name="Henrissat B."/>
            <person name="Morin E."/>
            <person name="Kohler A."/>
            <person name="Barry K."/>
            <person name="LaButti K."/>
            <person name="Morin E."/>
            <person name="Salamov A."/>
            <person name="Lipzen A."/>
            <person name="Mereny Z."/>
            <person name="Hegedus B."/>
            <person name="Baldrian P."/>
            <person name="Stursova M."/>
            <person name="Weitz H."/>
            <person name="Taylor A."/>
            <person name="Grigoriev I.V."/>
            <person name="Nagy L.G."/>
            <person name="Martin F."/>
            <person name="Kauserud H."/>
        </authorList>
    </citation>
    <scope>NUCLEOTIDE SEQUENCE</scope>
    <source>
        <strain evidence="3">9144</strain>
    </source>
</reference>
<evidence type="ECO:0000313" key="4">
    <source>
        <dbReference type="Proteomes" id="UP001219525"/>
    </source>
</evidence>
<evidence type="ECO:0000256" key="1">
    <source>
        <dbReference type="SAM" id="MobiDB-lite"/>
    </source>
</evidence>
<organism evidence="3 4">
    <name type="scientific">Mycena pura</name>
    <dbReference type="NCBI Taxonomy" id="153505"/>
    <lineage>
        <taxon>Eukaryota</taxon>
        <taxon>Fungi</taxon>
        <taxon>Dikarya</taxon>
        <taxon>Basidiomycota</taxon>
        <taxon>Agaricomycotina</taxon>
        <taxon>Agaricomycetes</taxon>
        <taxon>Agaricomycetidae</taxon>
        <taxon>Agaricales</taxon>
        <taxon>Marasmiineae</taxon>
        <taxon>Mycenaceae</taxon>
        <taxon>Mycena</taxon>
    </lineage>
</organism>
<proteinExistence type="predicted"/>
<keyword evidence="2" id="KW-0732">Signal</keyword>
<gene>
    <name evidence="3" type="ORF">GGX14DRAFT_612016</name>
</gene>
<dbReference type="EMBL" id="JARJCW010000002">
    <property type="protein sequence ID" value="KAJ7228275.1"/>
    <property type="molecule type" value="Genomic_DNA"/>
</dbReference>